<evidence type="ECO:0008006" key="9">
    <source>
        <dbReference type="Google" id="ProtNLM"/>
    </source>
</evidence>
<evidence type="ECO:0000256" key="1">
    <source>
        <dbReference type="ARBA" id="ARBA00004308"/>
    </source>
</evidence>
<dbReference type="InterPro" id="IPR007383">
    <property type="entry name" value="DUF445"/>
</dbReference>
<keyword evidence="3 6" id="KW-0812">Transmembrane</keyword>
<dbReference type="GO" id="GO:0012505">
    <property type="term" value="C:endomembrane system"/>
    <property type="evidence" value="ECO:0007669"/>
    <property type="project" value="UniProtKB-SubCell"/>
</dbReference>
<dbReference type="Pfam" id="PF04286">
    <property type="entry name" value="DUF445"/>
    <property type="match status" value="1"/>
</dbReference>
<name>A0A0U9HGU7_9FIRM</name>
<evidence type="ECO:0000313" key="8">
    <source>
        <dbReference type="Proteomes" id="UP000062160"/>
    </source>
</evidence>
<evidence type="ECO:0000256" key="3">
    <source>
        <dbReference type="ARBA" id="ARBA00022692"/>
    </source>
</evidence>
<gene>
    <name evidence="7" type="ORF">TSYNT_5322</name>
</gene>
<comment type="subcellular location">
    <subcellularLocation>
        <location evidence="1">Endomembrane system</location>
    </subcellularLocation>
</comment>
<protein>
    <recommendedName>
        <fullName evidence="9">DUF445 family protein</fullName>
    </recommendedName>
</protein>
<keyword evidence="8" id="KW-1185">Reference proteome</keyword>
<sequence length="206" mass="22923">MISSMSQYVQLALMPLIGALIGWGTNLFAVKLIFRPLNPIKVPVFGIEIQGLIPKRRLDISKSIGEALEKEIISTEEIIENLASEKNKTEFMEYIKNLIAAKITAKLPAIIPTGLRNSIATHISSVIGQNGNDIFEEIKSNLVTKAKEELNLKEMVEEKINSFDLKELEDLIIQLANRELRQIEVLGGVMGFLVGIFQAGITYVLM</sequence>
<keyword evidence="4 6" id="KW-1133">Transmembrane helix</keyword>
<dbReference type="PANTHER" id="PTHR35791:SF1">
    <property type="entry name" value="UPF0754 MEMBRANE PROTEIN YHEB"/>
    <property type="match status" value="1"/>
</dbReference>
<dbReference type="AlphaFoldDB" id="A0A0U9HGU7"/>
<dbReference type="STRING" id="224999.GCA_001485475_00474"/>
<reference evidence="7" key="1">
    <citation type="journal article" date="2016" name="Genome Announc.">
        <title>Draft Genome Sequence of the Syntrophic Lactate-Degrading Bacterium Tepidanaerobacter syntrophicus JLT.</title>
        <authorList>
            <person name="Matsuura N."/>
            <person name="Ohashi A."/>
            <person name="Tourlousse D.M."/>
            <person name="Sekiguchi Y."/>
        </authorList>
    </citation>
    <scope>NUCLEOTIDE SEQUENCE [LARGE SCALE GENOMIC DNA]</scope>
    <source>
        <strain evidence="7">JL</strain>
    </source>
</reference>
<keyword evidence="5 6" id="KW-0472">Membrane</keyword>
<evidence type="ECO:0000256" key="2">
    <source>
        <dbReference type="ARBA" id="ARBA00008053"/>
    </source>
</evidence>
<accession>A0A0U9HGU7</accession>
<dbReference type="EMBL" id="DF976999">
    <property type="protein sequence ID" value="GAQ24492.1"/>
    <property type="molecule type" value="Genomic_DNA"/>
</dbReference>
<proteinExistence type="inferred from homology"/>
<evidence type="ECO:0000256" key="6">
    <source>
        <dbReference type="SAM" id="Phobius"/>
    </source>
</evidence>
<feature type="transmembrane region" description="Helical" evidence="6">
    <location>
        <begin position="12"/>
        <end position="34"/>
    </location>
</feature>
<feature type="transmembrane region" description="Helical" evidence="6">
    <location>
        <begin position="185"/>
        <end position="205"/>
    </location>
</feature>
<evidence type="ECO:0000256" key="4">
    <source>
        <dbReference type="ARBA" id="ARBA00022989"/>
    </source>
</evidence>
<organism evidence="7">
    <name type="scientific">Tepidanaerobacter syntrophicus</name>
    <dbReference type="NCBI Taxonomy" id="224999"/>
    <lineage>
        <taxon>Bacteria</taxon>
        <taxon>Bacillati</taxon>
        <taxon>Bacillota</taxon>
        <taxon>Clostridia</taxon>
        <taxon>Thermosediminibacterales</taxon>
        <taxon>Tepidanaerobacteraceae</taxon>
        <taxon>Tepidanaerobacter</taxon>
    </lineage>
</organism>
<evidence type="ECO:0000313" key="7">
    <source>
        <dbReference type="EMBL" id="GAQ24492.1"/>
    </source>
</evidence>
<evidence type="ECO:0000256" key="5">
    <source>
        <dbReference type="ARBA" id="ARBA00023136"/>
    </source>
</evidence>
<dbReference type="Proteomes" id="UP000062160">
    <property type="component" value="Unassembled WGS sequence"/>
</dbReference>
<dbReference type="PANTHER" id="PTHR35791">
    <property type="entry name" value="UPF0754 MEMBRANE PROTEIN YHEB"/>
    <property type="match status" value="1"/>
</dbReference>
<comment type="similarity">
    <text evidence="2">Belongs to the UPF0754 family.</text>
</comment>